<reference evidence="2" key="1">
    <citation type="submission" date="2013-11" db="EMBL/GenBank/DDBJ databases">
        <title>Genome sequence of the fusiform rust pathogen reveals effectors for host alternation and coevolution with pine.</title>
        <authorList>
            <consortium name="DOE Joint Genome Institute"/>
            <person name="Smith K."/>
            <person name="Pendleton A."/>
            <person name="Kubisiak T."/>
            <person name="Anderson C."/>
            <person name="Salamov A."/>
            <person name="Aerts A."/>
            <person name="Riley R."/>
            <person name="Clum A."/>
            <person name="Lindquist E."/>
            <person name="Ence D."/>
            <person name="Campbell M."/>
            <person name="Kronenberg Z."/>
            <person name="Feau N."/>
            <person name="Dhillon B."/>
            <person name="Hamelin R."/>
            <person name="Burleigh J."/>
            <person name="Smith J."/>
            <person name="Yandell M."/>
            <person name="Nelson C."/>
            <person name="Grigoriev I."/>
            <person name="Davis J."/>
        </authorList>
    </citation>
    <scope>NUCLEOTIDE SEQUENCE</scope>
    <source>
        <strain evidence="2">G11</strain>
    </source>
</reference>
<evidence type="ECO:0000313" key="2">
    <source>
        <dbReference type="EMBL" id="KAG0147637.1"/>
    </source>
</evidence>
<comment type="caution">
    <text evidence="2">The sequence shown here is derived from an EMBL/GenBank/DDBJ whole genome shotgun (WGS) entry which is preliminary data.</text>
</comment>
<keyword evidence="1" id="KW-0812">Transmembrane</keyword>
<proteinExistence type="predicted"/>
<feature type="transmembrane region" description="Helical" evidence="1">
    <location>
        <begin position="33"/>
        <end position="60"/>
    </location>
</feature>
<evidence type="ECO:0000313" key="3">
    <source>
        <dbReference type="Proteomes" id="UP000886653"/>
    </source>
</evidence>
<name>A0A9P6TCT0_9BASI</name>
<dbReference type="Proteomes" id="UP000886653">
    <property type="component" value="Unassembled WGS sequence"/>
</dbReference>
<organism evidence="2 3">
    <name type="scientific">Cronartium quercuum f. sp. fusiforme G11</name>
    <dbReference type="NCBI Taxonomy" id="708437"/>
    <lineage>
        <taxon>Eukaryota</taxon>
        <taxon>Fungi</taxon>
        <taxon>Dikarya</taxon>
        <taxon>Basidiomycota</taxon>
        <taxon>Pucciniomycotina</taxon>
        <taxon>Pucciniomycetes</taxon>
        <taxon>Pucciniales</taxon>
        <taxon>Coleosporiaceae</taxon>
        <taxon>Cronartium</taxon>
    </lineage>
</organism>
<dbReference type="AlphaFoldDB" id="A0A9P6TCT0"/>
<sequence length="63" mass="7606">MSWHHVYHTQLGNYRKSLITIFVVFTELGYSFFLLHIFIVCFMVIIVVVTFGVMVFDFVLYHW</sequence>
<keyword evidence="1" id="KW-1133">Transmembrane helix</keyword>
<gene>
    <name evidence="2" type="ORF">CROQUDRAFT_454394</name>
</gene>
<evidence type="ECO:0000256" key="1">
    <source>
        <dbReference type="SAM" id="Phobius"/>
    </source>
</evidence>
<accession>A0A9P6TCT0</accession>
<protein>
    <submittedName>
        <fullName evidence="2">Uncharacterized protein</fullName>
    </submittedName>
</protein>
<keyword evidence="1" id="KW-0472">Membrane</keyword>
<keyword evidence="3" id="KW-1185">Reference proteome</keyword>
<dbReference type="EMBL" id="MU167245">
    <property type="protein sequence ID" value="KAG0147637.1"/>
    <property type="molecule type" value="Genomic_DNA"/>
</dbReference>